<keyword evidence="1" id="KW-0812">Transmembrane</keyword>
<dbReference type="Proteomes" id="UP000030012">
    <property type="component" value="Unassembled WGS sequence"/>
</dbReference>
<organism evidence="2 3">
    <name type="scientific">Clostridium novyi A str. 4552</name>
    <dbReference type="NCBI Taxonomy" id="1444289"/>
    <lineage>
        <taxon>Bacteria</taxon>
        <taxon>Bacillati</taxon>
        <taxon>Bacillota</taxon>
        <taxon>Clostridia</taxon>
        <taxon>Eubacteriales</taxon>
        <taxon>Clostridiaceae</taxon>
        <taxon>Clostridium</taxon>
    </lineage>
</organism>
<sequence>MKIILVNRKKLKIVCILFLLMISIFGVGELIKGQLNPVSFMQNDIKGLKKYTALDGKFSYELPAEWTCKTKSFPGNQIIYHNEFMAKDMSITGFVQVWKDKGDLKRFLENSKEVSEKANKIKKYKIKKLELEDKKGYHIRYIMDINEKEYIANEYFIKYDNGFIRFSFFNKKENYKGDMNTLYTAILKTIQLK</sequence>
<feature type="transmembrane region" description="Helical" evidence="1">
    <location>
        <begin position="12"/>
        <end position="31"/>
    </location>
</feature>
<keyword evidence="1" id="KW-1133">Transmembrane helix</keyword>
<dbReference type="EMBL" id="JENJ01000048">
    <property type="protein sequence ID" value="KGM95080.1"/>
    <property type="molecule type" value="Genomic_DNA"/>
</dbReference>
<accession>A0A0A0I5W5</accession>
<dbReference type="RefSeq" id="WP_039255883.1">
    <property type="nucleotide sequence ID" value="NZ_JENJ01000048.1"/>
</dbReference>
<proteinExistence type="predicted"/>
<evidence type="ECO:0000313" key="2">
    <source>
        <dbReference type="EMBL" id="KGM95080.1"/>
    </source>
</evidence>
<name>A0A0A0I5W5_CLONO</name>
<reference evidence="2 3" key="1">
    <citation type="submission" date="2014-01" db="EMBL/GenBank/DDBJ databases">
        <title>Plasmidome dynamics in the species complex Clostridium novyi sensu lato converts strains of independent lineages into distinctly different pathogens.</title>
        <authorList>
            <person name="Skarin H."/>
            <person name="Segerman B."/>
        </authorList>
    </citation>
    <scope>NUCLEOTIDE SEQUENCE [LARGE SCALE GENOMIC DNA]</scope>
    <source>
        <strain evidence="2 3">4552</strain>
    </source>
</reference>
<evidence type="ECO:0000313" key="3">
    <source>
        <dbReference type="Proteomes" id="UP000030012"/>
    </source>
</evidence>
<comment type="caution">
    <text evidence="2">The sequence shown here is derived from an EMBL/GenBank/DDBJ whole genome shotgun (WGS) entry which is preliminary data.</text>
</comment>
<dbReference type="OrthoDB" id="1739449at2"/>
<keyword evidence="1" id="KW-0472">Membrane</keyword>
<gene>
    <name evidence="2" type="ORF">Z968_09975</name>
</gene>
<evidence type="ECO:0000256" key="1">
    <source>
        <dbReference type="SAM" id="Phobius"/>
    </source>
</evidence>
<dbReference type="AlphaFoldDB" id="A0A0A0I5W5"/>
<protein>
    <submittedName>
        <fullName evidence="2">Membrane protein</fullName>
    </submittedName>
</protein>